<evidence type="ECO:0000313" key="6">
    <source>
        <dbReference type="EMBL" id="MEX6632572.1"/>
    </source>
</evidence>
<evidence type="ECO:0000313" key="7">
    <source>
        <dbReference type="Proteomes" id="UP001560685"/>
    </source>
</evidence>
<sequence>MMRKALIIGAIAVFAVGCTTNPYTGEQRASRTVTSGAGGAAAGAAAGAIIGAIAGDAGKGALIGAGVGAAAGVGIGVYQDRQQAKLRERLANSGVSVTRDGDNIRLNMPSDITFGTNQSDITPGFYETLNSVALVLKEYNKTAVSVYGHADSTGPEAYNQTLSERRALSVSNYLAAQGVMPGRLRAVGFGESRPIADNNTDYGRTANRRVEIIIDPIEAQF</sequence>
<keyword evidence="2 4" id="KW-0472">Membrane</keyword>
<dbReference type="PROSITE" id="PS51123">
    <property type="entry name" value="OMPA_2"/>
    <property type="match status" value="1"/>
</dbReference>
<evidence type="ECO:0000256" key="4">
    <source>
        <dbReference type="PROSITE-ProRule" id="PRU00473"/>
    </source>
</evidence>
<dbReference type="InterPro" id="IPR006690">
    <property type="entry name" value="OMPA-like_CS"/>
</dbReference>
<dbReference type="SUPFAM" id="SSF103088">
    <property type="entry name" value="OmpA-like"/>
    <property type="match status" value="1"/>
</dbReference>
<dbReference type="PANTHER" id="PTHR30329:SF21">
    <property type="entry name" value="LIPOPROTEIN YIAD-RELATED"/>
    <property type="match status" value="1"/>
</dbReference>
<dbReference type="PRINTS" id="PR01021">
    <property type="entry name" value="OMPADOMAIN"/>
</dbReference>
<dbReference type="EMBL" id="JBEHZE010000001">
    <property type="protein sequence ID" value="MEX6632572.1"/>
    <property type="molecule type" value="Genomic_DNA"/>
</dbReference>
<dbReference type="PROSITE" id="PS51257">
    <property type="entry name" value="PROKAR_LIPOPROTEIN"/>
    <property type="match status" value="1"/>
</dbReference>
<evidence type="ECO:0000256" key="2">
    <source>
        <dbReference type="ARBA" id="ARBA00023136"/>
    </source>
</evidence>
<accession>A0ABV3Z1A6</accession>
<protein>
    <submittedName>
        <fullName evidence="6">OmpA family protein</fullName>
    </submittedName>
</protein>
<dbReference type="RefSeq" id="WP_369314534.1">
    <property type="nucleotide sequence ID" value="NZ_JBEHZE010000001.1"/>
</dbReference>
<proteinExistence type="predicted"/>
<dbReference type="InterPro" id="IPR036737">
    <property type="entry name" value="OmpA-like_sf"/>
</dbReference>
<dbReference type="InterPro" id="IPR006664">
    <property type="entry name" value="OMP_bac"/>
</dbReference>
<dbReference type="Gene3D" id="3.30.1330.60">
    <property type="entry name" value="OmpA-like domain"/>
    <property type="match status" value="1"/>
</dbReference>
<comment type="caution">
    <text evidence="6">The sequence shown here is derived from an EMBL/GenBank/DDBJ whole genome shotgun (WGS) entry which is preliminary data.</text>
</comment>
<comment type="subcellular location">
    <subcellularLocation>
        <location evidence="1">Cell outer membrane</location>
    </subcellularLocation>
</comment>
<dbReference type="Proteomes" id="UP001560685">
    <property type="component" value="Unassembled WGS sequence"/>
</dbReference>
<gene>
    <name evidence="6" type="ORF">ABFZ84_03340</name>
</gene>
<reference evidence="6 7" key="1">
    <citation type="submission" date="2024-05" db="EMBL/GenBank/DDBJ databases">
        <title>Three bacterial strains, DH-69, EH-24, and ECK-19 isolated from coastal sediments.</title>
        <authorList>
            <person name="Ye Y.-Q."/>
            <person name="Du Z.-J."/>
        </authorList>
    </citation>
    <scope>NUCLEOTIDE SEQUENCE [LARGE SCALE GENOMIC DNA]</scope>
    <source>
        <strain evidence="6 7">ECK-19</strain>
    </source>
</reference>
<dbReference type="Pfam" id="PF13488">
    <property type="entry name" value="Gly-zipper_Omp"/>
    <property type="match status" value="1"/>
</dbReference>
<dbReference type="Pfam" id="PF00691">
    <property type="entry name" value="OmpA"/>
    <property type="match status" value="1"/>
</dbReference>
<dbReference type="PROSITE" id="PS01068">
    <property type="entry name" value="OMPA_1"/>
    <property type="match status" value="1"/>
</dbReference>
<evidence type="ECO:0000256" key="1">
    <source>
        <dbReference type="ARBA" id="ARBA00004442"/>
    </source>
</evidence>
<organism evidence="6 7">
    <name type="scientific">Hyphococcus lacteus</name>
    <dbReference type="NCBI Taxonomy" id="3143536"/>
    <lineage>
        <taxon>Bacteria</taxon>
        <taxon>Pseudomonadati</taxon>
        <taxon>Pseudomonadota</taxon>
        <taxon>Alphaproteobacteria</taxon>
        <taxon>Parvularculales</taxon>
        <taxon>Parvularculaceae</taxon>
        <taxon>Hyphococcus</taxon>
    </lineage>
</organism>
<evidence type="ECO:0000256" key="3">
    <source>
        <dbReference type="ARBA" id="ARBA00023237"/>
    </source>
</evidence>
<dbReference type="InterPro" id="IPR039567">
    <property type="entry name" value="Gly-zipper"/>
</dbReference>
<feature type="domain" description="OmpA-like" evidence="5">
    <location>
        <begin position="101"/>
        <end position="218"/>
    </location>
</feature>
<dbReference type="InterPro" id="IPR050330">
    <property type="entry name" value="Bact_OuterMem_StrucFunc"/>
</dbReference>
<dbReference type="PANTHER" id="PTHR30329">
    <property type="entry name" value="STATOR ELEMENT OF FLAGELLAR MOTOR COMPLEX"/>
    <property type="match status" value="1"/>
</dbReference>
<evidence type="ECO:0000259" key="5">
    <source>
        <dbReference type="PROSITE" id="PS51123"/>
    </source>
</evidence>
<keyword evidence="7" id="KW-1185">Reference proteome</keyword>
<keyword evidence="3" id="KW-0998">Cell outer membrane</keyword>
<dbReference type="InterPro" id="IPR006665">
    <property type="entry name" value="OmpA-like"/>
</dbReference>
<dbReference type="CDD" id="cd07185">
    <property type="entry name" value="OmpA_C-like"/>
    <property type="match status" value="1"/>
</dbReference>
<name>A0ABV3Z1A6_9PROT</name>